<dbReference type="GO" id="GO:0004820">
    <property type="term" value="F:glycine-tRNA ligase activity"/>
    <property type="evidence" value="ECO:0007669"/>
    <property type="project" value="UniProtKB-UniRule"/>
</dbReference>
<sequence>MKKLLFEIGTEELPANYMPNILKDLKALALKKLQDARVPFADVTVLGTPRRLAVLVSGVQETQADSTEEYKGPAVNIAFKDGEPTKAAQGFARGKGVDVKDLVVKDNYIYAVKHIQGRATAELLPHVLQEILTNIPFPNHMRWADFDFRFLRPIHWLVALFGREIVPVSITDIQSDRYTMGHRFLSNKKIEIPVADDYEKILEENFVIADQDKRREMIRQQITELAREEGGEIEIAADLLEEVNYLVEYPTPLCGKFEEKYLALPEAAIITPMRDHQRYFPVRGKDGKLLNKFIAVRNGGKAFLENVTHGNERVLRARLSDAEFFFNEDRKQKLEAYEEKIKTVVFQEGLGNMYDKSQRLEKLVEMIHFGQQSRLPLADLKRAAKLSKCDLVTGMVTEFTELQGVMGREYARLDGEKADVCEGIFEQYLPRFAGDILPKTEIGRILSIADKVDNIVATFSRGKAPTGSQDPFALRRQALGIINILLDSQKHMDMAKVVGASILLLKVPMEEVKELATQIIEFIRLRFRNLLLEQKIRYDVIDAVLADERNNDLYDLYLRAQALNEYVAGDKAADMIQAATRVNNLSSKAETVLPVNESLFKVEAEKALYAVVRKLDTDMIPLTVRCDYAGALNILSELNAPVNKFFDDVMVMDKDEDVKNNRLSLLCLVKDMVNCVGDLSKLVM</sequence>
<dbReference type="RefSeq" id="WP_093730788.1">
    <property type="nucleotide sequence ID" value="NZ_FMYW01000011.1"/>
</dbReference>
<evidence type="ECO:0000256" key="6">
    <source>
        <dbReference type="ARBA" id="ARBA00022840"/>
    </source>
</evidence>
<evidence type="ECO:0000256" key="9">
    <source>
        <dbReference type="ARBA" id="ARBA00047937"/>
    </source>
</evidence>
<gene>
    <name evidence="10" type="primary">glyS</name>
    <name evidence="12" type="ORF">SAMN04487864_11173</name>
</gene>
<comment type="subcellular location">
    <subcellularLocation>
        <location evidence="1 10">Cytoplasm</location>
    </subcellularLocation>
</comment>
<dbReference type="GO" id="GO:0004814">
    <property type="term" value="F:arginine-tRNA ligase activity"/>
    <property type="evidence" value="ECO:0007669"/>
    <property type="project" value="InterPro"/>
</dbReference>
<evidence type="ECO:0000256" key="10">
    <source>
        <dbReference type="HAMAP-Rule" id="MF_00255"/>
    </source>
</evidence>
<evidence type="ECO:0000256" key="5">
    <source>
        <dbReference type="ARBA" id="ARBA00022741"/>
    </source>
</evidence>
<dbReference type="GO" id="GO:0006420">
    <property type="term" value="P:arginyl-tRNA aminoacylation"/>
    <property type="evidence" value="ECO:0007669"/>
    <property type="project" value="InterPro"/>
</dbReference>
<evidence type="ECO:0000256" key="2">
    <source>
        <dbReference type="ARBA" id="ARBA00008226"/>
    </source>
</evidence>
<evidence type="ECO:0000256" key="4">
    <source>
        <dbReference type="ARBA" id="ARBA00022598"/>
    </source>
</evidence>
<dbReference type="InterPro" id="IPR015944">
    <property type="entry name" value="Gly-tRNA-synth_bsu"/>
</dbReference>
<dbReference type="PANTHER" id="PTHR30075">
    <property type="entry name" value="GLYCYL-TRNA SYNTHETASE"/>
    <property type="match status" value="1"/>
</dbReference>
<comment type="subunit">
    <text evidence="10">Tetramer of two alpha and two beta subunits.</text>
</comment>
<dbReference type="InterPro" id="IPR008909">
    <property type="entry name" value="DALR_anticod-bd"/>
</dbReference>
<evidence type="ECO:0000259" key="11">
    <source>
        <dbReference type="Pfam" id="PF05746"/>
    </source>
</evidence>
<dbReference type="PANTHER" id="PTHR30075:SF2">
    <property type="entry name" value="GLYCINE--TRNA LIGASE, CHLOROPLASTIC_MITOCHONDRIAL 2"/>
    <property type="match status" value="1"/>
</dbReference>
<keyword evidence="13" id="KW-1185">Reference proteome</keyword>
<dbReference type="EC" id="6.1.1.14" evidence="10"/>
<keyword evidence="7 10" id="KW-0648">Protein biosynthesis</keyword>
<dbReference type="EMBL" id="FMYW01000011">
    <property type="protein sequence ID" value="SDC61389.1"/>
    <property type="molecule type" value="Genomic_DNA"/>
</dbReference>
<keyword evidence="6 10" id="KW-0067">ATP-binding</keyword>
<proteinExistence type="inferred from homology"/>
<keyword evidence="5 10" id="KW-0547">Nucleotide-binding</keyword>
<dbReference type="PRINTS" id="PR01045">
    <property type="entry name" value="TRNASYNTHGB"/>
</dbReference>
<reference evidence="13" key="1">
    <citation type="submission" date="2016-10" db="EMBL/GenBank/DDBJ databases">
        <authorList>
            <person name="Varghese N."/>
            <person name="Submissions S."/>
        </authorList>
    </citation>
    <scope>NUCLEOTIDE SEQUENCE [LARGE SCALE GENOMIC DNA]</scope>
    <source>
        <strain evidence="13">DSM 11005</strain>
    </source>
</reference>
<evidence type="ECO:0000256" key="7">
    <source>
        <dbReference type="ARBA" id="ARBA00022917"/>
    </source>
</evidence>
<evidence type="ECO:0000256" key="8">
    <source>
        <dbReference type="ARBA" id="ARBA00023146"/>
    </source>
</evidence>
<dbReference type="HAMAP" id="MF_00255">
    <property type="entry name" value="Gly_tRNA_synth_beta"/>
    <property type="match status" value="1"/>
</dbReference>
<accession>A0A1G6N0M4</accession>
<dbReference type="NCBIfam" id="TIGR00211">
    <property type="entry name" value="glyS"/>
    <property type="match status" value="1"/>
</dbReference>
<dbReference type="PROSITE" id="PS50861">
    <property type="entry name" value="AA_TRNA_LIGASE_II_GLYAB"/>
    <property type="match status" value="1"/>
</dbReference>
<organism evidence="12 13">
    <name type="scientific">Succiniclasticum ruminis</name>
    <dbReference type="NCBI Taxonomy" id="40841"/>
    <lineage>
        <taxon>Bacteria</taxon>
        <taxon>Bacillati</taxon>
        <taxon>Bacillota</taxon>
        <taxon>Negativicutes</taxon>
        <taxon>Acidaminococcales</taxon>
        <taxon>Acidaminococcaceae</taxon>
        <taxon>Succiniclasticum</taxon>
    </lineage>
</organism>
<protein>
    <recommendedName>
        <fullName evidence="10">Glycine--tRNA ligase beta subunit</fullName>
        <ecNumber evidence="10">6.1.1.14</ecNumber>
    </recommendedName>
    <alternativeName>
        <fullName evidence="10">Glycyl-tRNA synthetase beta subunit</fullName>
        <shortName evidence="10">GlyRS</shortName>
    </alternativeName>
</protein>
<comment type="catalytic activity">
    <reaction evidence="9 10">
        <text>tRNA(Gly) + glycine + ATP = glycyl-tRNA(Gly) + AMP + diphosphate</text>
        <dbReference type="Rhea" id="RHEA:16013"/>
        <dbReference type="Rhea" id="RHEA-COMP:9664"/>
        <dbReference type="Rhea" id="RHEA-COMP:9683"/>
        <dbReference type="ChEBI" id="CHEBI:30616"/>
        <dbReference type="ChEBI" id="CHEBI:33019"/>
        <dbReference type="ChEBI" id="CHEBI:57305"/>
        <dbReference type="ChEBI" id="CHEBI:78442"/>
        <dbReference type="ChEBI" id="CHEBI:78522"/>
        <dbReference type="ChEBI" id="CHEBI:456215"/>
        <dbReference type="EC" id="6.1.1.14"/>
    </reaction>
</comment>
<dbReference type="Proteomes" id="UP000198943">
    <property type="component" value="Unassembled WGS sequence"/>
</dbReference>
<evidence type="ECO:0000256" key="1">
    <source>
        <dbReference type="ARBA" id="ARBA00004496"/>
    </source>
</evidence>
<dbReference type="OrthoDB" id="9775440at2"/>
<dbReference type="Pfam" id="PF05746">
    <property type="entry name" value="DALR_1"/>
    <property type="match status" value="1"/>
</dbReference>
<keyword evidence="3 10" id="KW-0963">Cytoplasm</keyword>
<dbReference type="InterPro" id="IPR006194">
    <property type="entry name" value="Gly-tRNA-synth_heterodimer"/>
</dbReference>
<dbReference type="GO" id="GO:0006426">
    <property type="term" value="P:glycyl-tRNA aminoacylation"/>
    <property type="evidence" value="ECO:0007669"/>
    <property type="project" value="UniProtKB-UniRule"/>
</dbReference>
<feature type="domain" description="DALR anticodon binding" evidence="11">
    <location>
        <begin position="577"/>
        <end position="673"/>
    </location>
</feature>
<dbReference type="SUPFAM" id="SSF109604">
    <property type="entry name" value="HD-domain/PDEase-like"/>
    <property type="match status" value="1"/>
</dbReference>
<keyword evidence="8 10" id="KW-0030">Aminoacyl-tRNA synthetase</keyword>
<evidence type="ECO:0000256" key="3">
    <source>
        <dbReference type="ARBA" id="ARBA00022490"/>
    </source>
</evidence>
<name>A0A1G6N0M4_9FIRM</name>
<dbReference type="GO" id="GO:0005829">
    <property type="term" value="C:cytosol"/>
    <property type="evidence" value="ECO:0007669"/>
    <property type="project" value="TreeGrafter"/>
</dbReference>
<dbReference type="Pfam" id="PF02092">
    <property type="entry name" value="tRNA_synt_2f"/>
    <property type="match status" value="1"/>
</dbReference>
<dbReference type="GO" id="GO:0005524">
    <property type="term" value="F:ATP binding"/>
    <property type="evidence" value="ECO:0007669"/>
    <property type="project" value="UniProtKB-UniRule"/>
</dbReference>
<keyword evidence="4 10" id="KW-0436">Ligase</keyword>
<comment type="similarity">
    <text evidence="2 10">Belongs to the class-II aminoacyl-tRNA synthetase family.</text>
</comment>
<evidence type="ECO:0000313" key="12">
    <source>
        <dbReference type="EMBL" id="SDC61389.1"/>
    </source>
</evidence>
<evidence type="ECO:0000313" key="13">
    <source>
        <dbReference type="Proteomes" id="UP000198943"/>
    </source>
</evidence>
<dbReference type="AlphaFoldDB" id="A0A1G6N0M4"/>